<dbReference type="InterPro" id="IPR010342">
    <property type="entry name" value="DUF938"/>
</dbReference>
<evidence type="ECO:0000313" key="2">
    <source>
        <dbReference type="Proteomes" id="UP001626549"/>
    </source>
</evidence>
<gene>
    <name evidence="1" type="ORF">R0137_02645</name>
</gene>
<dbReference type="EMBL" id="CP136865">
    <property type="protein sequence ID" value="WOJ98691.1"/>
    <property type="molecule type" value="Genomic_DNA"/>
</dbReference>
<dbReference type="RefSeq" id="WP_407330059.1">
    <property type="nucleotide sequence ID" value="NZ_CP136865.1"/>
</dbReference>
<name>A0ABZ0II25_9GAMM</name>
<organism evidence="1 2">
    <name type="scientific">Congregibacter brevis</name>
    <dbReference type="NCBI Taxonomy" id="3081201"/>
    <lineage>
        <taxon>Bacteria</taxon>
        <taxon>Pseudomonadati</taxon>
        <taxon>Pseudomonadota</taxon>
        <taxon>Gammaproteobacteria</taxon>
        <taxon>Cellvibrionales</taxon>
        <taxon>Halieaceae</taxon>
        <taxon>Congregibacter</taxon>
    </lineage>
</organism>
<proteinExistence type="predicted"/>
<reference evidence="1 2" key="1">
    <citation type="submission" date="2023-10" db="EMBL/GenBank/DDBJ databases">
        <title>Two novel species belonging to the OM43/NOR5 clade.</title>
        <authorList>
            <person name="Park M."/>
        </authorList>
    </citation>
    <scope>NUCLEOTIDE SEQUENCE [LARGE SCALE GENOMIC DNA]</scope>
    <source>
        <strain evidence="1 2">IMCC45268</strain>
    </source>
</reference>
<keyword evidence="2" id="KW-1185">Reference proteome</keyword>
<dbReference type="InterPro" id="IPR029063">
    <property type="entry name" value="SAM-dependent_MTases_sf"/>
</dbReference>
<protein>
    <submittedName>
        <fullName evidence="1">DUF938 domain-containing protein</fullName>
    </submittedName>
</protein>
<dbReference type="Proteomes" id="UP001626549">
    <property type="component" value="Chromosome"/>
</dbReference>
<accession>A0ABZ0II25</accession>
<dbReference type="SUPFAM" id="SSF53335">
    <property type="entry name" value="S-adenosyl-L-methionine-dependent methyltransferases"/>
    <property type="match status" value="1"/>
</dbReference>
<evidence type="ECO:0000313" key="1">
    <source>
        <dbReference type="EMBL" id="WOJ98691.1"/>
    </source>
</evidence>
<dbReference type="PANTHER" id="PTHR20974">
    <property type="entry name" value="UPF0585 PROTEIN CG18661"/>
    <property type="match status" value="1"/>
</dbReference>
<sequence>MLDLPFSQAAENNREPILHELRRLLADAQSVLEIGSGTGQHASAFAAAMPHLRWQPSEHSQSLATLRPRCEWVALDNLLPPVTVDICETPWPEPWPDAIYTANTLHIVSEALVEAFFAACNAQGTADSLVLVYGPLNYGGEFTSESNANFDLWLKDRDPNSGIRDFVWLDSLASAAGYRLLEDISMPANNRLVVWKMDSA</sequence>
<dbReference type="Pfam" id="PF06080">
    <property type="entry name" value="DUF938"/>
    <property type="match status" value="1"/>
</dbReference>
<dbReference type="PANTHER" id="PTHR20974:SF0">
    <property type="entry name" value="UPF0585 PROTEIN CG18661"/>
    <property type="match status" value="1"/>
</dbReference>
<dbReference type="Gene3D" id="3.40.50.150">
    <property type="entry name" value="Vaccinia Virus protein VP39"/>
    <property type="match status" value="1"/>
</dbReference>